<reference evidence="2 3" key="1">
    <citation type="journal article" date="2021" name="Plant Biotechnol. J.">
        <title>Multi-omics assisted identification of the key and species-specific regulatory components of drought-tolerant mechanisms in Gossypium stocksii.</title>
        <authorList>
            <person name="Yu D."/>
            <person name="Ke L."/>
            <person name="Zhang D."/>
            <person name="Wu Y."/>
            <person name="Sun Y."/>
            <person name="Mei J."/>
            <person name="Sun J."/>
            <person name="Sun Y."/>
        </authorList>
    </citation>
    <scope>NUCLEOTIDE SEQUENCE [LARGE SCALE GENOMIC DNA]</scope>
    <source>
        <strain evidence="3">cv. E1</strain>
        <tissue evidence="2">Leaf</tissue>
    </source>
</reference>
<dbReference type="Proteomes" id="UP000828251">
    <property type="component" value="Unassembled WGS sequence"/>
</dbReference>
<proteinExistence type="predicted"/>
<evidence type="ECO:0000256" key="1">
    <source>
        <dbReference type="SAM" id="MobiDB-lite"/>
    </source>
</evidence>
<organism evidence="2 3">
    <name type="scientific">Gossypium stocksii</name>
    <dbReference type="NCBI Taxonomy" id="47602"/>
    <lineage>
        <taxon>Eukaryota</taxon>
        <taxon>Viridiplantae</taxon>
        <taxon>Streptophyta</taxon>
        <taxon>Embryophyta</taxon>
        <taxon>Tracheophyta</taxon>
        <taxon>Spermatophyta</taxon>
        <taxon>Magnoliopsida</taxon>
        <taxon>eudicotyledons</taxon>
        <taxon>Gunneridae</taxon>
        <taxon>Pentapetalae</taxon>
        <taxon>rosids</taxon>
        <taxon>malvids</taxon>
        <taxon>Malvales</taxon>
        <taxon>Malvaceae</taxon>
        <taxon>Malvoideae</taxon>
        <taxon>Gossypium</taxon>
    </lineage>
</organism>
<evidence type="ECO:0000313" key="2">
    <source>
        <dbReference type="EMBL" id="KAH1115412.1"/>
    </source>
</evidence>
<dbReference type="EMBL" id="JAIQCV010000003">
    <property type="protein sequence ID" value="KAH1115412.1"/>
    <property type="molecule type" value="Genomic_DNA"/>
</dbReference>
<keyword evidence="3" id="KW-1185">Reference proteome</keyword>
<protein>
    <submittedName>
        <fullName evidence="2">Uncharacterized protein</fullName>
    </submittedName>
</protein>
<gene>
    <name evidence="2" type="ORF">J1N35_008790</name>
</gene>
<evidence type="ECO:0000313" key="3">
    <source>
        <dbReference type="Proteomes" id="UP000828251"/>
    </source>
</evidence>
<accession>A0A9D3WA39</accession>
<sequence length="69" mass="7505">MGYAGSRLLSDHPNNKDGGSFASPLYLRSDAGFSKDTKPKRGCMFQVHDGDSGCRIVSVKTYSFTISEL</sequence>
<comment type="caution">
    <text evidence="2">The sequence shown here is derived from an EMBL/GenBank/DDBJ whole genome shotgun (WGS) entry which is preliminary data.</text>
</comment>
<feature type="region of interest" description="Disordered" evidence="1">
    <location>
        <begin position="1"/>
        <end position="21"/>
    </location>
</feature>
<dbReference type="AlphaFoldDB" id="A0A9D3WA39"/>
<name>A0A9D3WA39_9ROSI</name>